<proteinExistence type="predicted"/>
<dbReference type="InterPro" id="IPR007060">
    <property type="entry name" value="FtsL/DivIC"/>
</dbReference>
<dbReference type="RefSeq" id="WP_176622090.1">
    <property type="nucleotide sequence ID" value="NZ_JABXXQ010000031.1"/>
</dbReference>
<protein>
    <submittedName>
        <fullName evidence="2">Cell division protein FtsB</fullName>
    </submittedName>
    <submittedName>
        <fullName evidence="3">Septum formation initiator family protein</fullName>
    </submittedName>
</protein>
<feature type="transmembrane region" description="Helical" evidence="1">
    <location>
        <begin position="12"/>
        <end position="29"/>
    </location>
</feature>
<dbReference type="GO" id="GO:0051301">
    <property type="term" value="P:cell division"/>
    <property type="evidence" value="ECO:0007669"/>
    <property type="project" value="UniProtKB-KW"/>
</dbReference>
<dbReference type="Pfam" id="PF04977">
    <property type="entry name" value="DivIC"/>
    <property type="match status" value="1"/>
</dbReference>
<gene>
    <name evidence="2" type="ORF">FHR90_000564</name>
    <name evidence="3" type="ORF">HUK83_03315</name>
</gene>
<dbReference type="EMBL" id="JACHXV010000002">
    <property type="protein sequence ID" value="MBB3172750.1"/>
    <property type="molecule type" value="Genomic_DNA"/>
</dbReference>
<evidence type="ECO:0000313" key="3">
    <source>
        <dbReference type="EMBL" id="NVN29369.1"/>
    </source>
</evidence>
<organism evidence="2 4">
    <name type="scientific">Endobacter medicaginis</name>
    <dbReference type="NCBI Taxonomy" id="1181271"/>
    <lineage>
        <taxon>Bacteria</taxon>
        <taxon>Pseudomonadati</taxon>
        <taxon>Pseudomonadota</taxon>
        <taxon>Alphaproteobacteria</taxon>
        <taxon>Acetobacterales</taxon>
        <taxon>Acetobacteraceae</taxon>
        <taxon>Endobacter</taxon>
    </lineage>
</organism>
<keyword evidence="1" id="KW-1133">Transmembrane helix</keyword>
<name>A0A839UXD9_9PROT</name>
<keyword evidence="1" id="KW-0812">Transmembrane</keyword>
<reference evidence="3 5" key="1">
    <citation type="submission" date="2020-06" db="EMBL/GenBank/DDBJ databases">
        <title>Description of novel acetic acid bacteria.</title>
        <authorList>
            <person name="Sombolestani A."/>
        </authorList>
    </citation>
    <scope>NUCLEOTIDE SEQUENCE [LARGE SCALE GENOMIC DNA]</scope>
    <source>
        <strain evidence="3 5">LMG 26838</strain>
    </source>
</reference>
<keyword evidence="4" id="KW-1185">Reference proteome</keyword>
<keyword evidence="1" id="KW-0472">Membrane</keyword>
<accession>A0A839UXD9</accession>
<comment type="caution">
    <text evidence="2">The sequence shown here is derived from an EMBL/GenBank/DDBJ whole genome shotgun (WGS) entry which is preliminary data.</text>
</comment>
<evidence type="ECO:0000313" key="2">
    <source>
        <dbReference type="EMBL" id="MBB3172750.1"/>
    </source>
</evidence>
<dbReference type="Proteomes" id="UP000557688">
    <property type="component" value="Unassembled WGS sequence"/>
</dbReference>
<keyword evidence="2" id="KW-0131">Cell cycle</keyword>
<dbReference type="EMBL" id="JABXXQ010000031">
    <property type="protein sequence ID" value="NVN29369.1"/>
    <property type="molecule type" value="Genomic_DNA"/>
</dbReference>
<evidence type="ECO:0000256" key="1">
    <source>
        <dbReference type="SAM" id="Phobius"/>
    </source>
</evidence>
<evidence type="ECO:0000313" key="5">
    <source>
        <dbReference type="Proteomes" id="UP000565205"/>
    </source>
</evidence>
<reference evidence="2 4" key="2">
    <citation type="submission" date="2020-08" db="EMBL/GenBank/DDBJ databases">
        <title>Genomic Encyclopedia of Type Strains, Phase III (KMG-III): the genomes of soil and plant-associated and newly described type strains.</title>
        <authorList>
            <person name="Whitman W."/>
        </authorList>
    </citation>
    <scope>NUCLEOTIDE SEQUENCE [LARGE SCALE GENOMIC DNA]</scope>
    <source>
        <strain evidence="2 4">CECT 8088</strain>
    </source>
</reference>
<keyword evidence="2" id="KW-0132">Cell division</keyword>
<dbReference type="Proteomes" id="UP000565205">
    <property type="component" value="Unassembled WGS sequence"/>
</dbReference>
<evidence type="ECO:0000313" key="4">
    <source>
        <dbReference type="Proteomes" id="UP000557688"/>
    </source>
</evidence>
<dbReference type="AlphaFoldDB" id="A0A839UXD9"/>
<sequence length="108" mass="12092">MSITRYIKRKVRAAVPPAIFLALVGYFGWNAFQGAHGLRSYEGRLQMLAQAQAAQTDSLALEAAWRRRVAGLRDNGLDADTLDERARAMLNLAEPNEIVIPYGRDKLY</sequence>